<dbReference type="GO" id="GO:0000976">
    <property type="term" value="F:transcription cis-regulatory region binding"/>
    <property type="evidence" value="ECO:0007669"/>
    <property type="project" value="TreeGrafter"/>
</dbReference>
<evidence type="ECO:0000256" key="3">
    <source>
        <dbReference type="ARBA" id="ARBA00023125"/>
    </source>
</evidence>
<dbReference type="InterPro" id="IPR000847">
    <property type="entry name" value="LysR_HTH_N"/>
</dbReference>
<reference evidence="6 7" key="1">
    <citation type="submission" date="2017-08" db="EMBL/GenBank/DDBJ databases">
        <title>A Genome Sequence of Oceanimonas doudoroffii ATCC 27123T.</title>
        <authorList>
            <person name="Brennan M.A."/>
            <person name="Maclea K.S."/>
            <person name="Mcclelland W.D."/>
            <person name="Trachtenberg A.M."/>
        </authorList>
    </citation>
    <scope>NUCLEOTIDE SEQUENCE [LARGE SCALE GENOMIC DNA]</scope>
    <source>
        <strain evidence="6 7">ATCC 27123</strain>
    </source>
</reference>
<dbReference type="Gene3D" id="1.10.10.10">
    <property type="entry name" value="Winged helix-like DNA-binding domain superfamily/Winged helix DNA-binding domain"/>
    <property type="match status" value="1"/>
</dbReference>
<dbReference type="InterPro" id="IPR036388">
    <property type="entry name" value="WH-like_DNA-bd_sf"/>
</dbReference>
<dbReference type="EMBL" id="NBIM01000004">
    <property type="protein sequence ID" value="OXY81450.1"/>
    <property type="molecule type" value="Genomic_DNA"/>
</dbReference>
<proteinExistence type="inferred from homology"/>
<dbReference type="OrthoDB" id="8587655at2"/>
<dbReference type="CDD" id="cd05466">
    <property type="entry name" value="PBP2_LTTR_substrate"/>
    <property type="match status" value="1"/>
</dbReference>
<dbReference type="Gene3D" id="3.40.190.290">
    <property type="match status" value="1"/>
</dbReference>
<dbReference type="InterPro" id="IPR005119">
    <property type="entry name" value="LysR_subst-bd"/>
</dbReference>
<dbReference type="Pfam" id="PF00126">
    <property type="entry name" value="HTH_1"/>
    <property type="match status" value="1"/>
</dbReference>
<dbReference type="InterPro" id="IPR036390">
    <property type="entry name" value="WH_DNA-bd_sf"/>
</dbReference>
<gene>
    <name evidence="6" type="ORF">B6S08_13285</name>
</gene>
<dbReference type="SUPFAM" id="SSF53850">
    <property type="entry name" value="Periplasmic binding protein-like II"/>
    <property type="match status" value="1"/>
</dbReference>
<feature type="domain" description="HTH lysR-type" evidence="5">
    <location>
        <begin position="1"/>
        <end position="59"/>
    </location>
</feature>
<evidence type="ECO:0000256" key="2">
    <source>
        <dbReference type="ARBA" id="ARBA00023015"/>
    </source>
</evidence>
<dbReference type="PANTHER" id="PTHR30126">
    <property type="entry name" value="HTH-TYPE TRANSCRIPTIONAL REGULATOR"/>
    <property type="match status" value="1"/>
</dbReference>
<evidence type="ECO:0000256" key="1">
    <source>
        <dbReference type="ARBA" id="ARBA00009437"/>
    </source>
</evidence>
<dbReference type="PROSITE" id="PS50931">
    <property type="entry name" value="HTH_LYSR"/>
    <property type="match status" value="1"/>
</dbReference>
<comment type="similarity">
    <text evidence="1">Belongs to the LysR transcriptional regulatory family.</text>
</comment>
<dbReference type="Proteomes" id="UP000242757">
    <property type="component" value="Unassembled WGS sequence"/>
</dbReference>
<evidence type="ECO:0000313" key="6">
    <source>
        <dbReference type="EMBL" id="OXY81450.1"/>
    </source>
</evidence>
<keyword evidence="2" id="KW-0805">Transcription regulation</keyword>
<dbReference type="Pfam" id="PF03466">
    <property type="entry name" value="LysR_substrate"/>
    <property type="match status" value="1"/>
</dbReference>
<keyword evidence="4" id="KW-0804">Transcription</keyword>
<dbReference type="GO" id="GO:0003700">
    <property type="term" value="F:DNA-binding transcription factor activity"/>
    <property type="evidence" value="ECO:0007669"/>
    <property type="project" value="InterPro"/>
</dbReference>
<protein>
    <submittedName>
        <fullName evidence="6">LysR family transcriptional regulator</fullName>
    </submittedName>
</protein>
<dbReference type="SUPFAM" id="SSF46785">
    <property type="entry name" value="Winged helix' DNA-binding domain"/>
    <property type="match status" value="1"/>
</dbReference>
<evidence type="ECO:0000313" key="7">
    <source>
        <dbReference type="Proteomes" id="UP000242757"/>
    </source>
</evidence>
<keyword evidence="3" id="KW-0238">DNA-binding</keyword>
<sequence>MYSVKHMQTFCAVVEYGGFVGAESVLGMSQPAISTHIRDFEVRLGFSICHRGRSGFGLTEKGEVVYRRCREMLNSFSDLEAELGSLRNMLTGTLRVGLVDNTITNTEVPMPDAIHRFFERSSQVSLRLAVLPPEELERELLNGNLHLAVGPFQKRHPALSYQPLYTEEHRFYCGRRHPLYEVDSAGLSLERVGSYPISSRTYVQQAEMPLIRPYLGAAFVSNMEAQAMLIRSGRFLGFLPVHFAESWVASGEMKELALPELRWHSEFCLAMRTIPAPHEVVRVFVDDLVSSLGLQIGGR</sequence>
<dbReference type="AlphaFoldDB" id="A0A233RDJ8"/>
<evidence type="ECO:0000259" key="5">
    <source>
        <dbReference type="PROSITE" id="PS50931"/>
    </source>
</evidence>
<evidence type="ECO:0000256" key="4">
    <source>
        <dbReference type="ARBA" id="ARBA00023163"/>
    </source>
</evidence>
<accession>A0A233RDJ8</accession>
<name>A0A233RDJ8_9GAMM</name>
<comment type="caution">
    <text evidence="6">The sequence shown here is derived from an EMBL/GenBank/DDBJ whole genome shotgun (WGS) entry which is preliminary data.</text>
</comment>
<keyword evidence="7" id="KW-1185">Reference proteome</keyword>
<organism evidence="6 7">
    <name type="scientific">Oceanimonas doudoroffii</name>
    <dbReference type="NCBI Taxonomy" id="84158"/>
    <lineage>
        <taxon>Bacteria</taxon>
        <taxon>Pseudomonadati</taxon>
        <taxon>Pseudomonadota</taxon>
        <taxon>Gammaproteobacteria</taxon>
        <taxon>Aeromonadales</taxon>
        <taxon>Aeromonadaceae</taxon>
        <taxon>Oceanimonas</taxon>
    </lineage>
</organism>
<dbReference type="PANTHER" id="PTHR30126:SF98">
    <property type="entry name" value="HTH-TYPE TRANSCRIPTIONAL ACTIVATOR BAUR"/>
    <property type="match status" value="1"/>
</dbReference>